<dbReference type="EMBL" id="QTUC01000001">
    <property type="protein sequence ID" value="REF37156.1"/>
    <property type="molecule type" value="Genomic_DNA"/>
</dbReference>
<accession>A0A3D9V764</accession>
<dbReference type="GO" id="GO:0005975">
    <property type="term" value="P:carbohydrate metabolic process"/>
    <property type="evidence" value="ECO:0007669"/>
    <property type="project" value="InterPro"/>
</dbReference>
<dbReference type="SUPFAM" id="SSF48208">
    <property type="entry name" value="Six-hairpin glycosidases"/>
    <property type="match status" value="1"/>
</dbReference>
<dbReference type="PROSITE" id="PS51318">
    <property type="entry name" value="TAT"/>
    <property type="match status" value="1"/>
</dbReference>
<evidence type="ECO:0000313" key="2">
    <source>
        <dbReference type="EMBL" id="REF37156.1"/>
    </source>
</evidence>
<evidence type="ECO:0000313" key="3">
    <source>
        <dbReference type="Proteomes" id="UP000256485"/>
    </source>
</evidence>
<dbReference type="Gene3D" id="2.60.120.260">
    <property type="entry name" value="Galactose-binding domain-like"/>
    <property type="match status" value="1"/>
</dbReference>
<organism evidence="2 3">
    <name type="scientific">Thermasporomyces composti</name>
    <dbReference type="NCBI Taxonomy" id="696763"/>
    <lineage>
        <taxon>Bacteria</taxon>
        <taxon>Bacillati</taxon>
        <taxon>Actinomycetota</taxon>
        <taxon>Actinomycetes</taxon>
        <taxon>Propionibacteriales</taxon>
        <taxon>Nocardioidaceae</taxon>
        <taxon>Thermasporomyces</taxon>
    </lineage>
</organism>
<dbReference type="Gene3D" id="1.50.10.20">
    <property type="match status" value="1"/>
</dbReference>
<dbReference type="InterPro" id="IPR008928">
    <property type="entry name" value="6-hairpin_glycosidase_sf"/>
</dbReference>
<proteinExistence type="predicted"/>
<feature type="signal peptide" evidence="1">
    <location>
        <begin position="1"/>
        <end position="32"/>
    </location>
</feature>
<dbReference type="InterPro" id="IPR006311">
    <property type="entry name" value="TAT_signal"/>
</dbReference>
<protein>
    <submittedName>
        <fullName evidence="2">Uncharacterized protein</fullName>
    </submittedName>
</protein>
<reference evidence="2 3" key="1">
    <citation type="submission" date="2018-08" db="EMBL/GenBank/DDBJ databases">
        <title>Sequencing the genomes of 1000 actinobacteria strains.</title>
        <authorList>
            <person name="Klenk H.-P."/>
        </authorList>
    </citation>
    <scope>NUCLEOTIDE SEQUENCE [LARGE SCALE GENOMIC DNA]</scope>
    <source>
        <strain evidence="2 3">DSM 22891</strain>
    </source>
</reference>
<keyword evidence="3" id="KW-1185">Reference proteome</keyword>
<dbReference type="Proteomes" id="UP000256485">
    <property type="component" value="Unassembled WGS sequence"/>
</dbReference>
<feature type="chain" id="PRO_5039407441" evidence="1">
    <location>
        <begin position="33"/>
        <end position="680"/>
    </location>
</feature>
<comment type="caution">
    <text evidence="2">The sequence shown here is derived from an EMBL/GenBank/DDBJ whole genome shotgun (WGS) entry which is preliminary data.</text>
</comment>
<dbReference type="OrthoDB" id="5486200at2"/>
<evidence type="ECO:0000256" key="1">
    <source>
        <dbReference type="SAM" id="SignalP"/>
    </source>
</evidence>
<sequence length="680" mass="73315">MNGKMRRRHVLRLGGLVTVAGALGVQTAPALAGGHPHPASGPVELTSDNLLANPGLEDVVDGLPAAWSLWNADSQGLVQSSTEQVHGGAFSVRLEDPSNTVGPGLRSAFVPVTPGLSYQASAFSYNVSGSSQLLLEFWNADRRRISASTATNSTTGTRQELTLEAEAPAEATHATVLFYCPAANVGTAFFDDAALSVVRWKVSIWGGDYLTRGKATDTLTVRVAAQNDPVAFDRVEAFGTVLTFVDERRMAGPGGVTARWSSSGAFRWDAKAKAVTLPANEDGGLTITGLRFHPPAREAFVSVSVHEAHGDQDHDVWVAAGGFATPDHAAERQLAPQALAAARKASDYLETRRTPDGGVLIGHSTWPGDPQPDPQGNAAVATGNLRLWQVTGEAQYRDRAVRTLDWLVDVQLSNGGFGFPWAWGGDRGHFTYAGHYPENGQNHPAGTPYAIITSNAAKALLEGYEALGRPEYLAAAERATDYLLHDRHGFQWLDDDHTRGSIPYCTIDPVDADGGRSTNIWNIDGSSLELIAALFRTTRDRELLRYGDALARNLYAHIEPDASIAYAWYTPTYKPTGYAQICYTGLLTWGQLRGRDPWVKRACDGYTWMTNVDRPSLLLWEDQAKALGGLDNTNAVLGYLETKISTQLEDGSWTGGANTRSDASGLTTLAALLKQMEFHA</sequence>
<keyword evidence="1" id="KW-0732">Signal</keyword>
<dbReference type="RefSeq" id="WP_115850665.1">
    <property type="nucleotide sequence ID" value="NZ_QTUC01000001.1"/>
</dbReference>
<gene>
    <name evidence="2" type="ORF">DFJ64_2593</name>
</gene>
<name>A0A3D9V764_THECX</name>
<dbReference type="AlphaFoldDB" id="A0A3D9V764"/>